<feature type="compositionally biased region" description="Polar residues" evidence="2">
    <location>
        <begin position="1"/>
        <end position="12"/>
    </location>
</feature>
<gene>
    <name evidence="3" type="ORF">CLCR_05726</name>
</gene>
<feature type="compositionally biased region" description="Basic and acidic residues" evidence="2">
    <location>
        <begin position="454"/>
        <end position="468"/>
    </location>
</feature>
<dbReference type="EMBL" id="LGRB01000020">
    <property type="protein sequence ID" value="OCT45405.1"/>
    <property type="molecule type" value="Genomic_DNA"/>
</dbReference>
<feature type="compositionally biased region" description="Basic and acidic residues" evidence="2">
    <location>
        <begin position="26"/>
        <end position="47"/>
    </location>
</feature>
<reference evidence="4" key="1">
    <citation type="submission" date="2015-07" db="EMBL/GenBank/DDBJ databases">
        <authorList>
            <person name="Teixeira M.M."/>
            <person name="Souza R.C."/>
            <person name="Almeida L.G."/>
            <person name="Vicente V.A."/>
            <person name="de Hoog S."/>
            <person name="Bocca A.L."/>
            <person name="de Almeida S.R."/>
            <person name="Vasconcelos A.T."/>
            <person name="Felipe M.S."/>
        </authorList>
    </citation>
    <scope>NUCLEOTIDE SEQUENCE [LARGE SCALE GENOMIC DNA]</scope>
    <source>
        <strain evidence="4">KSF</strain>
    </source>
</reference>
<feature type="region of interest" description="Disordered" evidence="2">
    <location>
        <begin position="100"/>
        <end position="136"/>
    </location>
</feature>
<dbReference type="OrthoDB" id="5431222at2759"/>
<protein>
    <submittedName>
        <fullName evidence="3">Uncharacterized protein</fullName>
    </submittedName>
</protein>
<dbReference type="AlphaFoldDB" id="A0A1C1CA56"/>
<evidence type="ECO:0000313" key="4">
    <source>
        <dbReference type="Proteomes" id="UP000094526"/>
    </source>
</evidence>
<sequence length="522" mass="58974">MASGQARSSTDYAATAFGGSQPLTKDNGKNERCDGDSYNGDHQRFYHDQPAQPDWQPAPNSPPPRHHGMRIRGAAGLEYDIRFPGGAERGEHHRYISGARSTHHAQYDPNHTDHSRIVPSGCSPRARSSSNGDRQDLDRLLSDQSRTIQRKDGQINEQQKLINKLTSEKKTLAASIEDLRMIKDSLIRRLNEKNLEFQRLDFHDAEASHRKDDLTAAQDRDLQFSNRYVKDLLDQTHNLREVPMPPPREGFWRSCSTEDPSGIGEADSYADSDKFLSALDFPDDSAFQGADLATPVERRLQALGATMDENDLMESQQPVIVSKHLRNCKDSEKSSWSRPVAQTVLWPKVKDDPAFADIGDGPPVSFDVLWHRIRDITSSHVADDDQYDSHSPTFDERYDPQEHPLLSLSERGLSNKEEEQLAVPAGPNHLAPARSHMRHKGHGRPRSRSPGYRGHRDQRPNYRQRRYEGSNPGPPSTDRDRDRHRYEIWKPTAKPEDTQGAERQRKEKAAAAKAGGGICRNC</sequence>
<dbReference type="VEuPathDB" id="FungiDB:G647_08035"/>
<feature type="compositionally biased region" description="Basic residues" evidence="2">
    <location>
        <begin position="435"/>
        <end position="447"/>
    </location>
</feature>
<keyword evidence="4" id="KW-1185">Reference proteome</keyword>
<proteinExistence type="predicted"/>
<evidence type="ECO:0000256" key="2">
    <source>
        <dbReference type="SAM" id="MobiDB-lite"/>
    </source>
</evidence>
<dbReference type="Proteomes" id="UP000094526">
    <property type="component" value="Unassembled WGS sequence"/>
</dbReference>
<feature type="compositionally biased region" description="Basic and acidic residues" evidence="2">
    <location>
        <begin position="477"/>
        <end position="510"/>
    </location>
</feature>
<accession>A0A1C1CA56</accession>
<keyword evidence="1" id="KW-0175">Coiled coil</keyword>
<feature type="compositionally biased region" description="Low complexity" evidence="2">
    <location>
        <begin position="48"/>
        <end position="58"/>
    </location>
</feature>
<feature type="region of interest" description="Disordered" evidence="2">
    <location>
        <begin position="1"/>
        <end position="70"/>
    </location>
</feature>
<feature type="region of interest" description="Disordered" evidence="2">
    <location>
        <begin position="381"/>
        <end position="401"/>
    </location>
</feature>
<feature type="region of interest" description="Disordered" evidence="2">
    <location>
        <begin position="414"/>
        <end position="522"/>
    </location>
</feature>
<dbReference type="VEuPathDB" id="FungiDB:CLCR_05726"/>
<dbReference type="STRING" id="86049.A0A1C1CA56"/>
<evidence type="ECO:0000256" key="1">
    <source>
        <dbReference type="SAM" id="Coils"/>
    </source>
</evidence>
<evidence type="ECO:0000313" key="3">
    <source>
        <dbReference type="EMBL" id="OCT45405.1"/>
    </source>
</evidence>
<feature type="coiled-coil region" evidence="1">
    <location>
        <begin position="148"/>
        <end position="196"/>
    </location>
</feature>
<name>A0A1C1CA56_9EURO</name>
<comment type="caution">
    <text evidence="3">The sequence shown here is derived from an EMBL/GenBank/DDBJ whole genome shotgun (WGS) entry which is preliminary data.</text>
</comment>
<organism evidence="3 4">
    <name type="scientific">Cladophialophora carrionii</name>
    <dbReference type="NCBI Taxonomy" id="86049"/>
    <lineage>
        <taxon>Eukaryota</taxon>
        <taxon>Fungi</taxon>
        <taxon>Dikarya</taxon>
        <taxon>Ascomycota</taxon>
        <taxon>Pezizomycotina</taxon>
        <taxon>Eurotiomycetes</taxon>
        <taxon>Chaetothyriomycetidae</taxon>
        <taxon>Chaetothyriales</taxon>
        <taxon>Herpotrichiellaceae</taxon>
        <taxon>Cladophialophora</taxon>
    </lineage>
</organism>